<dbReference type="AlphaFoldDB" id="Q1D6Z3"/>
<dbReference type="Proteomes" id="UP000002402">
    <property type="component" value="Chromosome"/>
</dbReference>
<dbReference type="Gene3D" id="3.20.20.70">
    <property type="entry name" value="Aldolase class I"/>
    <property type="match status" value="1"/>
</dbReference>
<dbReference type="KEGG" id="mxa:MXAN_3383"/>
<evidence type="ECO:0000313" key="1">
    <source>
        <dbReference type="EMBL" id="ABF90637.1"/>
    </source>
</evidence>
<accession>Q1D6Z3</accession>
<dbReference type="STRING" id="246197.MXAN_3383"/>
<evidence type="ECO:0000313" key="2">
    <source>
        <dbReference type="Proteomes" id="UP000002402"/>
    </source>
</evidence>
<gene>
    <name evidence="1" type="ordered locus">MXAN_3383</name>
</gene>
<proteinExistence type="predicted"/>
<dbReference type="eggNOG" id="ENOG5030IE4">
    <property type="taxonomic scope" value="Bacteria"/>
</dbReference>
<protein>
    <submittedName>
        <fullName evidence="1">Uncharacterized protein</fullName>
    </submittedName>
</protein>
<sequence>MPRAARADDSPRSMNVLDKVLTLRPGNTVARVGAGSRVPLLNPRELLRALAEAPVALPCLPVQAKGALPGLLRAARSEDAVLGLACPHPLSDRGAPERFVVAAHQAAAEAEHARPLFLQAGPIRVARADADTLDALKDGIYRVVDAGFSLVSLDLSRLDSYEAVEAVNALVAPVTERELALELTGPAASGGFVDAYRTLLEGLRQWKVPVDFVRVPESALGEGEPDVRLLRSLVELAAEYDAVLSVGEAGAALAGGLPTYVAAGVRKVDCVGGFERLALGAWPPEVRASVAEKATAAGLPAGQLLSVLEEQLPPLDDAAREKLEALSFMEATEVLAALGATRTGQASLRFLAEKRGD</sequence>
<dbReference type="InterPro" id="IPR013785">
    <property type="entry name" value="Aldolase_TIM"/>
</dbReference>
<dbReference type="EnsemblBacteria" id="ABF90637">
    <property type="protein sequence ID" value="ABF90637"/>
    <property type="gene ID" value="MXAN_3383"/>
</dbReference>
<organism evidence="1 2">
    <name type="scientific">Myxococcus xanthus (strain DK1622)</name>
    <dbReference type="NCBI Taxonomy" id="246197"/>
    <lineage>
        <taxon>Bacteria</taxon>
        <taxon>Pseudomonadati</taxon>
        <taxon>Myxococcota</taxon>
        <taxon>Myxococcia</taxon>
        <taxon>Myxococcales</taxon>
        <taxon>Cystobacterineae</taxon>
        <taxon>Myxococcaceae</taxon>
        <taxon>Myxococcus</taxon>
    </lineage>
</organism>
<reference evidence="1 2" key="1">
    <citation type="journal article" date="2006" name="Proc. Natl. Acad. Sci. U.S.A.">
        <title>Evolution of sensory complexity recorded in a myxobacterial genome.</title>
        <authorList>
            <person name="Goldman B.S."/>
            <person name="Nierman W.C."/>
            <person name="Kaiser D."/>
            <person name="Slater S.C."/>
            <person name="Durkin A.S."/>
            <person name="Eisen J.A."/>
            <person name="Ronning C.M."/>
            <person name="Barbazuk W.B."/>
            <person name="Blanchard M."/>
            <person name="Field C."/>
            <person name="Halling C."/>
            <person name="Hinkle G."/>
            <person name="Iartchuk O."/>
            <person name="Kim H.S."/>
            <person name="Mackenzie C."/>
            <person name="Madupu R."/>
            <person name="Miller N."/>
            <person name="Shvartsbeyn A."/>
            <person name="Sullivan S.A."/>
            <person name="Vaudin M."/>
            <person name="Wiegand R."/>
            <person name="Kaplan H.B."/>
        </authorList>
    </citation>
    <scope>NUCLEOTIDE SEQUENCE [LARGE SCALE GENOMIC DNA]</scope>
    <source>
        <strain evidence="2">DK1622</strain>
    </source>
</reference>
<dbReference type="HOGENOM" id="CLU_775742_0_0_7"/>
<keyword evidence="2" id="KW-1185">Reference proteome</keyword>
<name>Q1D6Z3_MYXXD</name>
<dbReference type="EMBL" id="CP000113">
    <property type="protein sequence ID" value="ABF90637.1"/>
    <property type="molecule type" value="Genomic_DNA"/>
</dbReference>
<dbReference type="OrthoDB" id="5494692at2"/>